<dbReference type="RefSeq" id="WP_197903179.1">
    <property type="nucleotide sequence ID" value="NZ_JACSGR010000004.1"/>
</dbReference>
<accession>A0ABS0NAJ8</accession>
<name>A0ABS0NAJ8_9NEIS</name>
<evidence type="ECO:0000313" key="4">
    <source>
        <dbReference type="Proteomes" id="UP000768471"/>
    </source>
</evidence>
<keyword evidence="2" id="KW-0472">Membrane</keyword>
<protein>
    <submittedName>
        <fullName evidence="3">FxsA family protein</fullName>
    </submittedName>
</protein>
<keyword evidence="2" id="KW-0812">Transmembrane</keyword>
<dbReference type="EMBL" id="JACSGR010000004">
    <property type="protein sequence ID" value="MBH5329348.1"/>
    <property type="molecule type" value="Genomic_DNA"/>
</dbReference>
<feature type="region of interest" description="Disordered" evidence="1">
    <location>
        <begin position="109"/>
        <end position="161"/>
    </location>
</feature>
<evidence type="ECO:0000313" key="3">
    <source>
        <dbReference type="EMBL" id="MBH5329348.1"/>
    </source>
</evidence>
<keyword evidence="4" id="KW-1185">Reference proteome</keyword>
<feature type="transmembrane region" description="Helical" evidence="2">
    <location>
        <begin position="78"/>
        <end position="101"/>
    </location>
</feature>
<keyword evidence="2" id="KW-1133">Transmembrane helix</keyword>
<dbReference type="NCBIfam" id="NF008528">
    <property type="entry name" value="PRK11463.1-2"/>
    <property type="match status" value="1"/>
</dbReference>
<feature type="compositionally biased region" description="Basic and acidic residues" evidence="1">
    <location>
        <begin position="136"/>
        <end position="161"/>
    </location>
</feature>
<organism evidence="3 4">
    <name type="scientific">Eikenella glucosivorans</name>
    <dbReference type="NCBI Taxonomy" id="2766967"/>
    <lineage>
        <taxon>Bacteria</taxon>
        <taxon>Pseudomonadati</taxon>
        <taxon>Pseudomonadota</taxon>
        <taxon>Betaproteobacteria</taxon>
        <taxon>Neisseriales</taxon>
        <taxon>Neisseriaceae</taxon>
        <taxon>Eikenella</taxon>
    </lineage>
</organism>
<dbReference type="InterPro" id="IPR007313">
    <property type="entry name" value="FxsA"/>
</dbReference>
<dbReference type="PANTHER" id="PTHR35335">
    <property type="entry name" value="UPF0716 PROTEIN FXSA"/>
    <property type="match status" value="1"/>
</dbReference>
<proteinExistence type="predicted"/>
<reference evidence="3 4" key="1">
    <citation type="submission" date="2020-09" db="EMBL/GenBank/DDBJ databases">
        <title>Eikenella S3660 sp. nov., isolated from a throat swab.</title>
        <authorList>
            <person name="Buhl M."/>
        </authorList>
    </citation>
    <scope>NUCLEOTIDE SEQUENCE [LARGE SCALE GENOMIC DNA]</scope>
    <source>
        <strain evidence="3 4">S3360</strain>
    </source>
</reference>
<evidence type="ECO:0000256" key="2">
    <source>
        <dbReference type="SAM" id="Phobius"/>
    </source>
</evidence>
<evidence type="ECO:0000256" key="1">
    <source>
        <dbReference type="SAM" id="MobiDB-lite"/>
    </source>
</evidence>
<comment type="caution">
    <text evidence="3">The sequence shown here is derived from an EMBL/GenBank/DDBJ whole genome shotgun (WGS) entry which is preliminary data.</text>
</comment>
<dbReference type="Proteomes" id="UP000768471">
    <property type="component" value="Unassembled WGS sequence"/>
</dbReference>
<sequence>MRYLGIWLLLLAGAEAASIVMVAERLGGLPTLLLMVLSFMAGLAMLRNLGFSSVMLAGSLFHNQGELSFYQMLWPLRYIVAALLLMSPGFVSTLLACVLMLPIKGGPSAVRPGQTGQSSRASGYRADGDIIDGEFETVRPQEERGETRLLEQHDGEPPRQG</sequence>
<feature type="transmembrane region" description="Helical" evidence="2">
    <location>
        <begin position="32"/>
        <end position="57"/>
    </location>
</feature>
<gene>
    <name evidence="3" type="ORF">H9Q10_06660</name>
</gene>
<dbReference type="PANTHER" id="PTHR35335:SF1">
    <property type="entry name" value="UPF0716 PROTEIN FXSA"/>
    <property type="match status" value="1"/>
</dbReference>
<dbReference type="Pfam" id="PF04186">
    <property type="entry name" value="FxsA"/>
    <property type="match status" value="1"/>
</dbReference>